<dbReference type="GeneID" id="104772889"/>
<dbReference type="InterPro" id="IPR005174">
    <property type="entry name" value="KIB1-4_b-propeller"/>
</dbReference>
<name>A0ABM0Y5A0_CAMSA</name>
<dbReference type="Pfam" id="PF03478">
    <property type="entry name" value="Beta-prop_KIB1-4"/>
    <property type="match status" value="1"/>
</dbReference>
<organism evidence="2 3">
    <name type="scientific">Camelina sativa</name>
    <name type="common">False flax</name>
    <name type="synonym">Myagrum sativum</name>
    <dbReference type="NCBI Taxonomy" id="90675"/>
    <lineage>
        <taxon>Eukaryota</taxon>
        <taxon>Viridiplantae</taxon>
        <taxon>Streptophyta</taxon>
        <taxon>Embryophyta</taxon>
        <taxon>Tracheophyta</taxon>
        <taxon>Spermatophyta</taxon>
        <taxon>Magnoliopsida</taxon>
        <taxon>eudicotyledons</taxon>
        <taxon>Gunneridae</taxon>
        <taxon>Pentapetalae</taxon>
        <taxon>rosids</taxon>
        <taxon>malvids</taxon>
        <taxon>Brassicales</taxon>
        <taxon>Brassicaceae</taxon>
        <taxon>Camelineae</taxon>
        <taxon>Camelina</taxon>
    </lineage>
</organism>
<proteinExistence type="predicted"/>
<keyword evidence="2" id="KW-1185">Reference proteome</keyword>
<protein>
    <submittedName>
        <fullName evidence="3">Uncharacterized protein LOC104772889</fullName>
    </submittedName>
</protein>
<dbReference type="InterPro" id="IPR050942">
    <property type="entry name" value="F-box_BR-signaling"/>
</dbReference>
<accession>A0ABM0Y5A0</accession>
<gene>
    <name evidence="3" type="primary">LOC104772889</name>
</gene>
<reference evidence="3" key="2">
    <citation type="submission" date="2025-08" db="UniProtKB">
        <authorList>
            <consortium name="RefSeq"/>
        </authorList>
    </citation>
    <scope>IDENTIFICATION</scope>
    <source>
        <tissue evidence="3">Leaf</tissue>
    </source>
</reference>
<feature type="domain" description="KIB1-4 beta-propeller" evidence="1">
    <location>
        <begin position="111"/>
        <end position="332"/>
    </location>
</feature>
<evidence type="ECO:0000313" key="3">
    <source>
        <dbReference type="RefSeq" id="XP_010495748.2"/>
    </source>
</evidence>
<evidence type="ECO:0000259" key="1">
    <source>
        <dbReference type="Pfam" id="PF03478"/>
    </source>
</evidence>
<evidence type="ECO:0000313" key="2">
    <source>
        <dbReference type="Proteomes" id="UP000694864"/>
    </source>
</evidence>
<dbReference type="RefSeq" id="XP_010495748.2">
    <property type="nucleotide sequence ID" value="XM_010497446.2"/>
</dbReference>
<dbReference type="PANTHER" id="PTHR44259">
    <property type="entry name" value="OS07G0183000 PROTEIN-RELATED"/>
    <property type="match status" value="1"/>
</dbReference>
<reference evidence="2" key="1">
    <citation type="journal article" date="2014" name="Nat. Commun.">
        <title>The emerging biofuel crop Camelina sativa retains a highly undifferentiated hexaploid genome structure.</title>
        <authorList>
            <person name="Kagale S."/>
            <person name="Koh C."/>
            <person name="Nixon J."/>
            <person name="Bollina V."/>
            <person name="Clarke W.E."/>
            <person name="Tuteja R."/>
            <person name="Spillane C."/>
            <person name="Robinson S.J."/>
            <person name="Links M.G."/>
            <person name="Clarke C."/>
            <person name="Higgins E.E."/>
            <person name="Huebert T."/>
            <person name="Sharpe A.G."/>
            <person name="Parkin I.A."/>
        </authorList>
    </citation>
    <scope>NUCLEOTIDE SEQUENCE [LARGE SCALE GENOMIC DNA]</scope>
    <source>
        <strain evidence="2">cv. DH55</strain>
    </source>
</reference>
<dbReference type="PANTHER" id="PTHR44259:SF89">
    <property type="entry name" value="DUF295 DOMAIN-CONTAINING PROTEIN-RELATED"/>
    <property type="match status" value="1"/>
</dbReference>
<sequence length="407" mass="47127">MVTFWQRHNNMVRWCSSTPIYPLMLIDYLLKVGGSSNGNNSISRRSGSEGENEIIIKNKCLAREVRDAMSTGFNDNGVNIHMKEKTLLRDMDNVRLNIYYEPSDPKSKSVSVHLPPLPKGSQIQNLAMSSFPDLENDDWVVATKLSVSRLRLYRHKDLRWIDIKTTHGHESLCPYSSLMYSKKDQRFYIPSPGCEYLCSFGLNFKEKDKPEYDLIWKKDLPQYMLYEMEQMNSYTRTDHLVESPSGEQFLISWYYGDDFESDTVVQKTKRFLVFKEKQRSDTGYKDMYYTEDIGDLCIFLGHGEALCVPASSSPGLKPNCIYFVGHNFGVYDITTQTCTLFYTEEGPLRSTAFPYWPHPFSLTPTFFFFNWIDYIRNGMREHTNGFETGTGPPKLQGQSNYSIFSNS</sequence>
<dbReference type="Proteomes" id="UP000694864">
    <property type="component" value="Chromosome 20"/>
</dbReference>